<gene>
    <name evidence="1" type="ORF">K443DRAFT_93875</name>
</gene>
<name>A0A0C9Y204_9AGAR</name>
<evidence type="ECO:0000313" key="2">
    <source>
        <dbReference type="Proteomes" id="UP000054477"/>
    </source>
</evidence>
<dbReference type="AlphaFoldDB" id="A0A0C9Y204"/>
<organism evidence="1 2">
    <name type="scientific">Laccaria amethystina LaAM-08-1</name>
    <dbReference type="NCBI Taxonomy" id="1095629"/>
    <lineage>
        <taxon>Eukaryota</taxon>
        <taxon>Fungi</taxon>
        <taxon>Dikarya</taxon>
        <taxon>Basidiomycota</taxon>
        <taxon>Agaricomycotina</taxon>
        <taxon>Agaricomycetes</taxon>
        <taxon>Agaricomycetidae</taxon>
        <taxon>Agaricales</taxon>
        <taxon>Agaricineae</taxon>
        <taxon>Hydnangiaceae</taxon>
        <taxon>Laccaria</taxon>
    </lineage>
</organism>
<keyword evidence="2" id="KW-1185">Reference proteome</keyword>
<evidence type="ECO:0000313" key="1">
    <source>
        <dbReference type="EMBL" id="KIK04057.1"/>
    </source>
</evidence>
<sequence length="141" mass="16140">SFIPYSQHDAPAGTCHITVFCHISTWRITLFPYSLQPYFRYTMLQIHSHSFCLNQLCEFCMPKAILLEARSYSPFFTMTTEVGCTIDVSGQLKDSDNIDWYNSETDTPPLPRLATSAFLAITTAFQMVDGQKWLIMLQPKP</sequence>
<dbReference type="OrthoDB" id="3066117at2759"/>
<reference evidence="2" key="2">
    <citation type="submission" date="2015-01" db="EMBL/GenBank/DDBJ databases">
        <title>Evolutionary Origins and Diversification of the Mycorrhizal Mutualists.</title>
        <authorList>
            <consortium name="DOE Joint Genome Institute"/>
            <consortium name="Mycorrhizal Genomics Consortium"/>
            <person name="Kohler A."/>
            <person name="Kuo A."/>
            <person name="Nagy L.G."/>
            <person name="Floudas D."/>
            <person name="Copeland A."/>
            <person name="Barry K.W."/>
            <person name="Cichocki N."/>
            <person name="Veneault-Fourrey C."/>
            <person name="LaButti K."/>
            <person name="Lindquist E.A."/>
            <person name="Lipzen A."/>
            <person name="Lundell T."/>
            <person name="Morin E."/>
            <person name="Murat C."/>
            <person name="Riley R."/>
            <person name="Ohm R."/>
            <person name="Sun H."/>
            <person name="Tunlid A."/>
            <person name="Henrissat B."/>
            <person name="Grigoriev I.V."/>
            <person name="Hibbett D.S."/>
            <person name="Martin F."/>
        </authorList>
    </citation>
    <scope>NUCLEOTIDE SEQUENCE [LARGE SCALE GENOMIC DNA]</scope>
    <source>
        <strain evidence="2">LaAM-08-1</strain>
    </source>
</reference>
<dbReference type="EMBL" id="KN838573">
    <property type="protein sequence ID" value="KIK04057.1"/>
    <property type="molecule type" value="Genomic_DNA"/>
</dbReference>
<reference evidence="1 2" key="1">
    <citation type="submission" date="2014-04" db="EMBL/GenBank/DDBJ databases">
        <authorList>
            <consortium name="DOE Joint Genome Institute"/>
            <person name="Kuo A."/>
            <person name="Kohler A."/>
            <person name="Nagy L.G."/>
            <person name="Floudas D."/>
            <person name="Copeland A."/>
            <person name="Barry K.W."/>
            <person name="Cichocki N."/>
            <person name="Veneault-Fourrey C."/>
            <person name="LaButti K."/>
            <person name="Lindquist E.A."/>
            <person name="Lipzen A."/>
            <person name="Lundell T."/>
            <person name="Morin E."/>
            <person name="Murat C."/>
            <person name="Sun H."/>
            <person name="Tunlid A."/>
            <person name="Henrissat B."/>
            <person name="Grigoriev I.V."/>
            <person name="Hibbett D.S."/>
            <person name="Martin F."/>
            <person name="Nordberg H.P."/>
            <person name="Cantor M.N."/>
            <person name="Hua S.X."/>
        </authorList>
    </citation>
    <scope>NUCLEOTIDE SEQUENCE [LARGE SCALE GENOMIC DNA]</scope>
    <source>
        <strain evidence="1 2">LaAM-08-1</strain>
    </source>
</reference>
<accession>A0A0C9Y204</accession>
<feature type="non-terminal residue" evidence="1">
    <location>
        <position position="1"/>
    </location>
</feature>
<dbReference type="Proteomes" id="UP000054477">
    <property type="component" value="Unassembled WGS sequence"/>
</dbReference>
<proteinExistence type="predicted"/>
<dbReference type="HOGENOM" id="CLU_1829946_0_0_1"/>
<protein>
    <submittedName>
        <fullName evidence="1">Uncharacterized protein</fullName>
    </submittedName>
</protein>